<feature type="signal peptide" evidence="1">
    <location>
        <begin position="1"/>
        <end position="22"/>
    </location>
</feature>
<name>A0A5J4NB35_9TREM</name>
<evidence type="ECO:0000313" key="2">
    <source>
        <dbReference type="EMBL" id="KAA3672806.1"/>
    </source>
</evidence>
<evidence type="ECO:0000313" key="3">
    <source>
        <dbReference type="Proteomes" id="UP000324629"/>
    </source>
</evidence>
<sequence>MKFASLHFIFFLWSSVDYNTDAYVYNYFPMDHQLKELSVEDISHHYIVPKFPLLPYKTIEEIRAPKDLLTGRFHGFLELLNVEYSKLYASRQALANVIHYVQGGTFLRMLNSRPAIKTNKFRDVLFWWRYFYLCLTTYNFRKHYGPCTNGFVNRTNDNKYYSILDWVPERDLELLPLGHEMLLIIFNLGLCQHYHNHLPFLCPSACLGRIKTGIKASDGIPSEYGNPCEQVRNARTLSCKSHRVWSVYIYQLFSELVDPATWNRLPGEHYLNWLTEEGGYVCDCAERHRWVDTSMHCEYSSEWSDKCDNNSTGLGPCDKHGTYQCTADQ</sequence>
<accession>A0A5J4NB35</accession>
<dbReference type="EMBL" id="QNGE01004530">
    <property type="protein sequence ID" value="KAA3672806.1"/>
    <property type="molecule type" value="Genomic_DNA"/>
</dbReference>
<keyword evidence="3" id="KW-1185">Reference proteome</keyword>
<keyword evidence="1" id="KW-0732">Signal</keyword>
<comment type="caution">
    <text evidence="2">The sequence shown here is derived from an EMBL/GenBank/DDBJ whole genome shotgun (WGS) entry which is preliminary data.</text>
</comment>
<feature type="chain" id="PRO_5023865735" evidence="1">
    <location>
        <begin position="23"/>
        <end position="329"/>
    </location>
</feature>
<gene>
    <name evidence="2" type="ORF">DEA37_0012401</name>
</gene>
<organism evidence="2 3">
    <name type="scientific">Paragonimus westermani</name>
    <dbReference type="NCBI Taxonomy" id="34504"/>
    <lineage>
        <taxon>Eukaryota</taxon>
        <taxon>Metazoa</taxon>
        <taxon>Spiralia</taxon>
        <taxon>Lophotrochozoa</taxon>
        <taxon>Platyhelminthes</taxon>
        <taxon>Trematoda</taxon>
        <taxon>Digenea</taxon>
        <taxon>Plagiorchiida</taxon>
        <taxon>Troglotremata</taxon>
        <taxon>Troglotrematidae</taxon>
        <taxon>Paragonimus</taxon>
    </lineage>
</organism>
<proteinExistence type="predicted"/>
<reference evidence="2 3" key="1">
    <citation type="journal article" date="2019" name="Gigascience">
        <title>Whole-genome sequence of the oriental lung fluke Paragonimus westermani.</title>
        <authorList>
            <person name="Oey H."/>
            <person name="Zakrzewski M."/>
            <person name="Narain K."/>
            <person name="Devi K.R."/>
            <person name="Agatsuma T."/>
            <person name="Nawaratna S."/>
            <person name="Gobert G.N."/>
            <person name="Jones M.K."/>
            <person name="Ragan M.A."/>
            <person name="McManus D.P."/>
            <person name="Krause L."/>
        </authorList>
    </citation>
    <scope>NUCLEOTIDE SEQUENCE [LARGE SCALE GENOMIC DNA]</scope>
    <source>
        <strain evidence="2 3">IND2009</strain>
    </source>
</reference>
<dbReference type="Proteomes" id="UP000324629">
    <property type="component" value="Unassembled WGS sequence"/>
</dbReference>
<protein>
    <submittedName>
        <fullName evidence="2">Uncharacterized protein</fullName>
    </submittedName>
</protein>
<dbReference type="AlphaFoldDB" id="A0A5J4NB35"/>
<evidence type="ECO:0000256" key="1">
    <source>
        <dbReference type="SAM" id="SignalP"/>
    </source>
</evidence>